<dbReference type="PANTHER" id="PTHR11895">
    <property type="entry name" value="TRANSAMIDASE"/>
    <property type="match status" value="1"/>
</dbReference>
<accession>A0A1V0B9A8</accession>
<dbReference type="Proteomes" id="UP000243488">
    <property type="component" value="Chromosome"/>
</dbReference>
<dbReference type="Gene3D" id="3.90.1300.10">
    <property type="entry name" value="Amidase signature (AS) domain"/>
    <property type="match status" value="1"/>
</dbReference>
<dbReference type="InterPro" id="IPR000120">
    <property type="entry name" value="Amidase"/>
</dbReference>
<dbReference type="NCBIfam" id="TIGR01409">
    <property type="entry name" value="TAT_signal_seq"/>
    <property type="match status" value="1"/>
</dbReference>
<evidence type="ECO:0000313" key="4">
    <source>
        <dbReference type="EMBL" id="AQZ96523.1"/>
    </source>
</evidence>
<evidence type="ECO:0000256" key="1">
    <source>
        <dbReference type="ARBA" id="ARBA00009199"/>
    </source>
</evidence>
<gene>
    <name evidence="4" type="ORF">BVH74_17985</name>
</gene>
<dbReference type="InterPro" id="IPR006311">
    <property type="entry name" value="TAT_signal"/>
</dbReference>
<dbReference type="SUPFAM" id="SSF75304">
    <property type="entry name" value="Amidase signature (AS) enzymes"/>
    <property type="match status" value="1"/>
</dbReference>
<proteinExistence type="inferred from homology"/>
<reference evidence="4 5" key="1">
    <citation type="submission" date="2017-03" db="EMBL/GenBank/DDBJ databases">
        <title>Complete genome sequence of the novel DNRA strain Pseudomonas sp. S-6-2 isolated from Chinese polluted river sediment. Journal of Biotechnology.</title>
        <authorList>
            <person name="Li J."/>
            <person name="Xiang F."/>
            <person name="Wang L."/>
            <person name="Xi L."/>
            <person name="Liu J."/>
        </authorList>
    </citation>
    <scope>NUCLEOTIDE SEQUENCE [LARGE SCALE GENOMIC DNA]</scope>
    <source>
        <strain evidence="4 5">S-6-2</strain>
    </source>
</reference>
<dbReference type="InterPro" id="IPR036928">
    <property type="entry name" value="AS_sf"/>
</dbReference>
<name>A0A1V0B9A8_9GAMM</name>
<protein>
    <recommendedName>
        <fullName evidence="3">Amidase domain-containing protein</fullName>
    </recommendedName>
</protein>
<dbReference type="EMBL" id="CP020100">
    <property type="protein sequence ID" value="AQZ96523.1"/>
    <property type="molecule type" value="Genomic_DNA"/>
</dbReference>
<evidence type="ECO:0000313" key="5">
    <source>
        <dbReference type="Proteomes" id="UP000243488"/>
    </source>
</evidence>
<feature type="domain" description="Amidase" evidence="3">
    <location>
        <begin position="63"/>
        <end position="490"/>
    </location>
</feature>
<evidence type="ECO:0000256" key="2">
    <source>
        <dbReference type="ARBA" id="ARBA00022729"/>
    </source>
</evidence>
<dbReference type="GO" id="GO:0003824">
    <property type="term" value="F:catalytic activity"/>
    <property type="evidence" value="ECO:0007669"/>
    <property type="project" value="InterPro"/>
</dbReference>
<keyword evidence="2" id="KW-0732">Signal</keyword>
<sequence length="509" mass="53980">MTTFSRRDFIAGTALLAAGAAVSTLRAPLSWAGSSGLRFDEYVRFDAMGLAEQVRLGAVSPAELLELAINRTEAVNPQINAVVMEHFELARRQVAAGVGGGAFAGVPFLLKDLGVSMADTVTTQGSRFFKDARARQDDPFVRKVRDAGLVVFGKTHSPEFGNSPNTESSLFGATCNPWNLDYSVGGSSGGAAAAVAAGIVPVAHASDGGGSIRIPASACGLFGLKPSRGLVPIGSGDGEVRGGLSAQHVISRSVRDTAAMLDAFAWSNPGRAFDAHSGEGSYIAQMKREPGKLRIAVMQEPLQDFPVDAECIKAVDQAALLCRELGHRVEEAVPRIDMASAAQASGLMSIVSLAHRVALREAELGRAVTEADLEPANWQMLSWGKQIPALDYARGLDALQQAAREMAEFMQDYDVLLSPTLAQVPPKLGVIDMALPLEQFGAVAGRVAAFTSIFNTTGQPAMSVPLYWTESGLPVGVMFAGRFGEERTLLRLAAQLEQAQPWFTRLPKL</sequence>
<dbReference type="Pfam" id="PF01425">
    <property type="entry name" value="Amidase"/>
    <property type="match status" value="1"/>
</dbReference>
<dbReference type="PANTHER" id="PTHR11895:SF7">
    <property type="entry name" value="GLUTAMYL-TRNA(GLN) AMIDOTRANSFERASE SUBUNIT A, MITOCHONDRIAL"/>
    <property type="match status" value="1"/>
</dbReference>
<dbReference type="STRING" id="1931241.BVH74_17985"/>
<dbReference type="AlphaFoldDB" id="A0A1V0B9A8"/>
<organism evidence="4 5">
    <name type="scientific">Halopseudomonas phragmitis</name>
    <dbReference type="NCBI Taxonomy" id="1931241"/>
    <lineage>
        <taxon>Bacteria</taxon>
        <taxon>Pseudomonadati</taxon>
        <taxon>Pseudomonadota</taxon>
        <taxon>Gammaproteobacteria</taxon>
        <taxon>Pseudomonadales</taxon>
        <taxon>Pseudomonadaceae</taxon>
        <taxon>Halopseudomonas</taxon>
    </lineage>
</organism>
<dbReference type="RefSeq" id="WP_080051431.1">
    <property type="nucleotide sequence ID" value="NZ_CP020100.1"/>
</dbReference>
<dbReference type="KEGG" id="ppha:BVH74_17985"/>
<keyword evidence="5" id="KW-1185">Reference proteome</keyword>
<comment type="similarity">
    <text evidence="1">Belongs to the amidase family.</text>
</comment>
<dbReference type="InterPro" id="IPR020556">
    <property type="entry name" value="Amidase_CS"/>
</dbReference>
<dbReference type="InterPro" id="IPR019546">
    <property type="entry name" value="TAT_signal_bac_arc"/>
</dbReference>
<dbReference type="PROSITE" id="PS51318">
    <property type="entry name" value="TAT"/>
    <property type="match status" value="1"/>
</dbReference>
<dbReference type="InterPro" id="IPR023631">
    <property type="entry name" value="Amidase_dom"/>
</dbReference>
<evidence type="ECO:0000259" key="3">
    <source>
        <dbReference type="Pfam" id="PF01425"/>
    </source>
</evidence>
<dbReference type="PROSITE" id="PS00571">
    <property type="entry name" value="AMIDASES"/>
    <property type="match status" value="1"/>
</dbReference>